<gene>
    <name evidence="2" type="ORF">NQ314_019914</name>
</gene>
<reference evidence="2" key="1">
    <citation type="journal article" date="2023" name="Insect Mol. Biol.">
        <title>Genome sequencing provides insights into the evolution of gene families encoding plant cell wall-degrading enzymes in longhorned beetles.</title>
        <authorList>
            <person name="Shin N.R."/>
            <person name="Okamura Y."/>
            <person name="Kirsch R."/>
            <person name="Pauchet Y."/>
        </authorList>
    </citation>
    <scope>NUCLEOTIDE SEQUENCE</scope>
    <source>
        <strain evidence="2">RBIC_L_NR</strain>
    </source>
</reference>
<feature type="compositionally biased region" description="Acidic residues" evidence="1">
    <location>
        <begin position="1"/>
        <end position="13"/>
    </location>
</feature>
<dbReference type="EMBL" id="JANEYF010005587">
    <property type="protein sequence ID" value="KAJ8927606.1"/>
    <property type="molecule type" value="Genomic_DNA"/>
</dbReference>
<dbReference type="AlphaFoldDB" id="A0AAV8WN32"/>
<organism evidence="2 3">
    <name type="scientific">Rhamnusium bicolor</name>
    <dbReference type="NCBI Taxonomy" id="1586634"/>
    <lineage>
        <taxon>Eukaryota</taxon>
        <taxon>Metazoa</taxon>
        <taxon>Ecdysozoa</taxon>
        <taxon>Arthropoda</taxon>
        <taxon>Hexapoda</taxon>
        <taxon>Insecta</taxon>
        <taxon>Pterygota</taxon>
        <taxon>Neoptera</taxon>
        <taxon>Endopterygota</taxon>
        <taxon>Coleoptera</taxon>
        <taxon>Polyphaga</taxon>
        <taxon>Cucujiformia</taxon>
        <taxon>Chrysomeloidea</taxon>
        <taxon>Cerambycidae</taxon>
        <taxon>Lepturinae</taxon>
        <taxon>Rhagiini</taxon>
        <taxon>Rhamnusium</taxon>
    </lineage>
</organism>
<name>A0AAV8WN32_9CUCU</name>
<proteinExistence type="predicted"/>
<accession>A0AAV8WN32</accession>
<feature type="compositionally biased region" description="Basic residues" evidence="1">
    <location>
        <begin position="20"/>
        <end position="33"/>
    </location>
</feature>
<comment type="caution">
    <text evidence="2">The sequence shown here is derived from an EMBL/GenBank/DDBJ whole genome shotgun (WGS) entry which is preliminary data.</text>
</comment>
<evidence type="ECO:0000313" key="2">
    <source>
        <dbReference type="EMBL" id="KAJ8927606.1"/>
    </source>
</evidence>
<dbReference type="Proteomes" id="UP001162156">
    <property type="component" value="Unassembled WGS sequence"/>
</dbReference>
<protein>
    <submittedName>
        <fullName evidence="2">Uncharacterized protein</fullName>
    </submittedName>
</protein>
<evidence type="ECO:0000313" key="3">
    <source>
        <dbReference type="Proteomes" id="UP001162156"/>
    </source>
</evidence>
<feature type="compositionally biased region" description="Polar residues" evidence="1">
    <location>
        <begin position="37"/>
        <end position="46"/>
    </location>
</feature>
<feature type="region of interest" description="Disordered" evidence="1">
    <location>
        <begin position="1"/>
        <end position="51"/>
    </location>
</feature>
<evidence type="ECO:0000256" key="1">
    <source>
        <dbReference type="SAM" id="MobiDB-lite"/>
    </source>
</evidence>
<sequence length="215" mass="24238">MSQDTSDSEDLSDSNEAKMVKQRKKQAIKKHLPFHQISETKPTPSTSKEDMEVEVSESEEWNSASTMFGEASSSFSVVVNPSTSRVQHFSKKWLSDLKLQGWIQVAEHDNMYAKCSACVVNLKAKYSDLIKHANSNKHKNAVKKLKSSKQVDLMLKHNLGKDQEHIDVVCANLRSALLVVEHNLSFNVIDHITKINKVNFKDSKVAESLQLGRTK</sequence>
<keyword evidence="3" id="KW-1185">Reference proteome</keyword>